<evidence type="ECO:0000256" key="12">
    <source>
        <dbReference type="SAM" id="SignalP"/>
    </source>
</evidence>
<keyword evidence="7 10" id="KW-0472">Membrane</keyword>
<keyword evidence="5 12" id="KW-0732">Signal</keyword>
<keyword evidence="2 10" id="KW-0813">Transport</keyword>
<evidence type="ECO:0000313" key="15">
    <source>
        <dbReference type="EMBL" id="SKA68047.1"/>
    </source>
</evidence>
<evidence type="ECO:0000256" key="1">
    <source>
        <dbReference type="ARBA" id="ARBA00004571"/>
    </source>
</evidence>
<dbReference type="PANTHER" id="PTHR30069:SF29">
    <property type="entry name" value="HEMOGLOBIN AND HEMOGLOBIN-HAPTOGLOBIN-BINDING PROTEIN 1-RELATED"/>
    <property type="match status" value="1"/>
</dbReference>
<evidence type="ECO:0000256" key="5">
    <source>
        <dbReference type="ARBA" id="ARBA00022729"/>
    </source>
</evidence>
<dbReference type="Proteomes" id="UP000189733">
    <property type="component" value="Unassembled WGS sequence"/>
</dbReference>
<evidence type="ECO:0000256" key="4">
    <source>
        <dbReference type="ARBA" id="ARBA00022692"/>
    </source>
</evidence>
<keyword evidence="8 15" id="KW-0675">Receptor</keyword>
<dbReference type="RefSeq" id="WP_078684240.1">
    <property type="nucleotide sequence ID" value="NZ_FUYA01000002.1"/>
</dbReference>
<keyword evidence="9 10" id="KW-0998">Cell outer membrane</keyword>
<evidence type="ECO:0000256" key="8">
    <source>
        <dbReference type="ARBA" id="ARBA00023170"/>
    </source>
</evidence>
<dbReference type="Gene3D" id="2.40.170.20">
    <property type="entry name" value="TonB-dependent receptor, beta-barrel domain"/>
    <property type="match status" value="1"/>
</dbReference>
<evidence type="ECO:0000256" key="11">
    <source>
        <dbReference type="RuleBase" id="RU003357"/>
    </source>
</evidence>
<gene>
    <name evidence="15" type="ORF">SAMN02745702_00939</name>
</gene>
<dbReference type="GO" id="GO:0044718">
    <property type="term" value="P:siderophore transmembrane transport"/>
    <property type="evidence" value="ECO:0007669"/>
    <property type="project" value="TreeGrafter"/>
</dbReference>
<dbReference type="CDD" id="cd01347">
    <property type="entry name" value="ligand_gated_channel"/>
    <property type="match status" value="1"/>
</dbReference>
<dbReference type="AlphaFoldDB" id="A0A1T4VSY3"/>
<accession>A0A1T4VSY3</accession>
<evidence type="ECO:0000256" key="7">
    <source>
        <dbReference type="ARBA" id="ARBA00023136"/>
    </source>
</evidence>
<evidence type="ECO:0000256" key="10">
    <source>
        <dbReference type="PROSITE-ProRule" id="PRU01360"/>
    </source>
</evidence>
<reference evidence="15 16" key="1">
    <citation type="submission" date="2017-02" db="EMBL/GenBank/DDBJ databases">
        <authorList>
            <person name="Peterson S.W."/>
        </authorList>
    </citation>
    <scope>NUCLEOTIDE SEQUENCE [LARGE SCALE GENOMIC DNA]</scope>
    <source>
        <strain evidence="15 16">DSM 18034</strain>
    </source>
</reference>
<dbReference type="InterPro" id="IPR039426">
    <property type="entry name" value="TonB-dep_rcpt-like"/>
</dbReference>
<sequence>MFSHFSRLCLCATLFCGLSTSAFAAQDQGTTYALDPVVVSARGVESTLSQTPGGVGVVDKEEIALSPKASIADALSRIPGVSKTGESPWGQDVNIRGMRGTSVVFLIDGKRINTATDINAQMGFINPSDIERIEVIKGPISALYGTGSTGGVINIITKKGHFSSTPEMHGELSGTWSSNPEGTDSYGRANYNAERFWLQLSGGTRDHMSYYGGENLMENSQFEDIQGRINGAFRWTDELTTEFQAMVLEGNDIGIPGGSKSMPANAPVTYPRIGSSLVSLDTTWTPKNGALKELLASLYYSLNDRRVRIDNPMPPVLKITPNASHETVGGKIQGRWQLGEHQLVSGFDAWKWHMRSWRSKYLRNGHILEDQPTPNTTQLSLGLYAEDNWKLNEAWTLNLGARLDRVNMKNHETPQYEEGQSNDWGWNAHAGLTWDFAENWSQTFIAATSYRVPDIMDRFKNIKLGSATIKGNPDLDPEQSFFLEYGLHYNTGNLRLSGSLFHNLVSEYITEGATADPNVFQMENVGEAQIYGAELEAKWFFAPGWSTYATLAATHGEDRNEDEALRNIAPLNGLLGLRYDHSTGFWARVETPWAAGQSDVPEGMETVDGYMLVNAAAGYDFDLWKLQHSVSLVLNNILDTRYENYLANSRGMELEEPGFCAAVTYAVSF</sequence>
<dbReference type="Gene3D" id="2.170.130.10">
    <property type="entry name" value="TonB-dependent receptor, plug domain"/>
    <property type="match status" value="1"/>
</dbReference>
<evidence type="ECO:0000256" key="2">
    <source>
        <dbReference type="ARBA" id="ARBA00022448"/>
    </source>
</evidence>
<dbReference type="Pfam" id="PF07715">
    <property type="entry name" value="Plug"/>
    <property type="match status" value="1"/>
</dbReference>
<dbReference type="PROSITE" id="PS52016">
    <property type="entry name" value="TONB_DEPENDENT_REC_3"/>
    <property type="match status" value="1"/>
</dbReference>
<evidence type="ECO:0000256" key="3">
    <source>
        <dbReference type="ARBA" id="ARBA00022452"/>
    </source>
</evidence>
<evidence type="ECO:0000256" key="9">
    <source>
        <dbReference type="ARBA" id="ARBA00023237"/>
    </source>
</evidence>
<comment type="subcellular location">
    <subcellularLocation>
        <location evidence="1 10">Cell outer membrane</location>
        <topology evidence="1 10">Multi-pass membrane protein</topology>
    </subcellularLocation>
</comment>
<evidence type="ECO:0000259" key="13">
    <source>
        <dbReference type="Pfam" id="PF00593"/>
    </source>
</evidence>
<dbReference type="OrthoDB" id="9763670at2"/>
<feature type="domain" description="TonB-dependent receptor-like beta-barrel" evidence="13">
    <location>
        <begin position="228"/>
        <end position="637"/>
    </location>
</feature>
<dbReference type="STRING" id="1121442.SAMN02745702_00939"/>
<keyword evidence="6 11" id="KW-0798">TonB box</keyword>
<keyword evidence="4 10" id="KW-0812">Transmembrane</keyword>
<dbReference type="InterPro" id="IPR036942">
    <property type="entry name" value="Beta-barrel_TonB_sf"/>
</dbReference>
<dbReference type="GO" id="GO:0009279">
    <property type="term" value="C:cell outer membrane"/>
    <property type="evidence" value="ECO:0007669"/>
    <property type="project" value="UniProtKB-SubCell"/>
</dbReference>
<keyword evidence="16" id="KW-1185">Reference proteome</keyword>
<dbReference type="EMBL" id="FUYA01000002">
    <property type="protein sequence ID" value="SKA68047.1"/>
    <property type="molecule type" value="Genomic_DNA"/>
</dbReference>
<protein>
    <submittedName>
        <fullName evidence="15">Hemoglobin/transferrin/lactoferrin receptor protein</fullName>
    </submittedName>
</protein>
<dbReference type="Pfam" id="PF00593">
    <property type="entry name" value="TonB_dep_Rec_b-barrel"/>
    <property type="match status" value="1"/>
</dbReference>
<dbReference type="PANTHER" id="PTHR30069">
    <property type="entry name" value="TONB-DEPENDENT OUTER MEMBRANE RECEPTOR"/>
    <property type="match status" value="1"/>
</dbReference>
<comment type="similarity">
    <text evidence="10 11">Belongs to the TonB-dependent receptor family.</text>
</comment>
<feature type="chain" id="PRO_5010589908" evidence="12">
    <location>
        <begin position="25"/>
        <end position="669"/>
    </location>
</feature>
<evidence type="ECO:0000313" key="16">
    <source>
        <dbReference type="Proteomes" id="UP000189733"/>
    </source>
</evidence>
<feature type="domain" description="TonB-dependent receptor plug" evidence="14">
    <location>
        <begin position="48"/>
        <end position="152"/>
    </location>
</feature>
<proteinExistence type="inferred from homology"/>
<organism evidence="15 16">
    <name type="scientific">Desulfobaculum bizertense DSM 18034</name>
    <dbReference type="NCBI Taxonomy" id="1121442"/>
    <lineage>
        <taxon>Bacteria</taxon>
        <taxon>Pseudomonadati</taxon>
        <taxon>Thermodesulfobacteriota</taxon>
        <taxon>Desulfovibrionia</taxon>
        <taxon>Desulfovibrionales</taxon>
        <taxon>Desulfovibrionaceae</taxon>
        <taxon>Desulfobaculum</taxon>
    </lineage>
</organism>
<evidence type="ECO:0000256" key="6">
    <source>
        <dbReference type="ARBA" id="ARBA00023077"/>
    </source>
</evidence>
<feature type="signal peptide" evidence="12">
    <location>
        <begin position="1"/>
        <end position="24"/>
    </location>
</feature>
<dbReference type="InterPro" id="IPR037066">
    <property type="entry name" value="Plug_dom_sf"/>
</dbReference>
<dbReference type="GO" id="GO:0015344">
    <property type="term" value="F:siderophore uptake transmembrane transporter activity"/>
    <property type="evidence" value="ECO:0007669"/>
    <property type="project" value="TreeGrafter"/>
</dbReference>
<dbReference type="InterPro" id="IPR000531">
    <property type="entry name" value="Beta-barrel_TonB"/>
</dbReference>
<name>A0A1T4VSY3_9BACT</name>
<keyword evidence="3 10" id="KW-1134">Transmembrane beta strand</keyword>
<evidence type="ECO:0000259" key="14">
    <source>
        <dbReference type="Pfam" id="PF07715"/>
    </source>
</evidence>
<dbReference type="SUPFAM" id="SSF56935">
    <property type="entry name" value="Porins"/>
    <property type="match status" value="1"/>
</dbReference>
<dbReference type="InterPro" id="IPR012910">
    <property type="entry name" value="Plug_dom"/>
</dbReference>